<sequence length="394" mass="42163">MKTKVGYSVKADSFESGVETAKAATEGMTPKVGLLYTSVLNDQAQIMSGVKSVMNAPVVGCTSSGGIIVPDGVVNAEDHGFSGMMVLDDPDMTVGVAASEAGKDAREIGRKVAIAALKDAGLMKVPNYFYMVASPKEEEDYLKGIQDVIGRVPFFGGSAADDTVEGKWSIFCNDQVFSDGVAVVFFYTNKEFFTEYTGAYRETQNVGIVTGVRNNRTLVSIDGVSSLTKYAEWIGTTPDKLKGSELLGASICHPLGVKDPLGSLTIIRHPMFGDDMGTKTFDDDVINLGNKVVENTAIMQLEATVDELINSTGDAMKVVNKEMTQEAAGYFLVHCGGRKLGIGDRINEVHEQLVKEANGVPFITIFTFGEYGYHDHSANACGGLMLSFTGIGKE</sequence>
<organism evidence="3 4">
    <name type="scientific">Candidatus Fimihabitans intestinipullorum</name>
    <dbReference type="NCBI Taxonomy" id="2840820"/>
    <lineage>
        <taxon>Bacteria</taxon>
        <taxon>Bacillati</taxon>
        <taxon>Mycoplasmatota</taxon>
        <taxon>Mycoplasmatota incertae sedis</taxon>
        <taxon>Candidatus Fimihabitans</taxon>
    </lineage>
</organism>
<protein>
    <submittedName>
        <fullName evidence="3">FIST C-terminal domain-containing protein</fullName>
    </submittedName>
</protein>
<dbReference type="Pfam" id="PF08495">
    <property type="entry name" value="FIST"/>
    <property type="match status" value="1"/>
</dbReference>
<name>A0A9D1L350_9BACT</name>
<dbReference type="InterPro" id="IPR013702">
    <property type="entry name" value="FIST_domain_N"/>
</dbReference>
<feature type="domain" description="FIST C-domain" evidence="2">
    <location>
        <begin position="226"/>
        <end position="374"/>
    </location>
</feature>
<dbReference type="PANTHER" id="PTHR40252:SF2">
    <property type="entry name" value="BLR0328 PROTEIN"/>
    <property type="match status" value="1"/>
</dbReference>
<feature type="domain" description="FIST" evidence="1">
    <location>
        <begin position="29"/>
        <end position="225"/>
    </location>
</feature>
<accession>A0A9D1L350</accession>
<proteinExistence type="predicted"/>
<comment type="caution">
    <text evidence="3">The sequence shown here is derived from an EMBL/GenBank/DDBJ whole genome shotgun (WGS) entry which is preliminary data.</text>
</comment>
<evidence type="ECO:0000259" key="2">
    <source>
        <dbReference type="SMART" id="SM01204"/>
    </source>
</evidence>
<dbReference type="EMBL" id="DVML01000012">
    <property type="protein sequence ID" value="HIU22340.1"/>
    <property type="molecule type" value="Genomic_DNA"/>
</dbReference>
<dbReference type="Proteomes" id="UP000824087">
    <property type="component" value="Unassembled WGS sequence"/>
</dbReference>
<dbReference type="Pfam" id="PF10442">
    <property type="entry name" value="FIST_C"/>
    <property type="match status" value="1"/>
</dbReference>
<dbReference type="PANTHER" id="PTHR40252">
    <property type="entry name" value="BLR0328 PROTEIN"/>
    <property type="match status" value="1"/>
</dbReference>
<evidence type="ECO:0000259" key="1">
    <source>
        <dbReference type="SMART" id="SM00897"/>
    </source>
</evidence>
<gene>
    <name evidence="3" type="ORF">IAD49_02030</name>
</gene>
<dbReference type="AlphaFoldDB" id="A0A9D1L350"/>
<evidence type="ECO:0000313" key="3">
    <source>
        <dbReference type="EMBL" id="HIU22340.1"/>
    </source>
</evidence>
<dbReference type="InterPro" id="IPR019494">
    <property type="entry name" value="FIST_C"/>
</dbReference>
<reference evidence="3" key="1">
    <citation type="submission" date="2020-10" db="EMBL/GenBank/DDBJ databases">
        <authorList>
            <person name="Gilroy R."/>
        </authorList>
    </citation>
    <scope>NUCLEOTIDE SEQUENCE</scope>
    <source>
        <strain evidence="3">CHK197-8231</strain>
    </source>
</reference>
<reference evidence="3" key="2">
    <citation type="journal article" date="2021" name="PeerJ">
        <title>Extensive microbial diversity within the chicken gut microbiome revealed by metagenomics and culture.</title>
        <authorList>
            <person name="Gilroy R."/>
            <person name="Ravi A."/>
            <person name="Getino M."/>
            <person name="Pursley I."/>
            <person name="Horton D.L."/>
            <person name="Alikhan N.F."/>
            <person name="Baker D."/>
            <person name="Gharbi K."/>
            <person name="Hall N."/>
            <person name="Watson M."/>
            <person name="Adriaenssens E.M."/>
            <person name="Foster-Nyarko E."/>
            <person name="Jarju S."/>
            <person name="Secka A."/>
            <person name="Antonio M."/>
            <person name="Oren A."/>
            <person name="Chaudhuri R.R."/>
            <person name="La Ragione R."/>
            <person name="Hildebrand F."/>
            <person name="Pallen M.J."/>
        </authorList>
    </citation>
    <scope>NUCLEOTIDE SEQUENCE</scope>
    <source>
        <strain evidence="3">CHK197-8231</strain>
    </source>
</reference>
<dbReference type="SMART" id="SM01204">
    <property type="entry name" value="FIST_C"/>
    <property type="match status" value="1"/>
</dbReference>
<evidence type="ECO:0000313" key="4">
    <source>
        <dbReference type="Proteomes" id="UP000824087"/>
    </source>
</evidence>
<dbReference type="SMART" id="SM00897">
    <property type="entry name" value="FIST"/>
    <property type="match status" value="1"/>
</dbReference>